<reference evidence="1" key="1">
    <citation type="journal article" date="2019" name="Environ. Microbiol.">
        <title>Fungal ecological strategies reflected in gene transcription - a case study of two litter decomposers.</title>
        <authorList>
            <person name="Barbi F."/>
            <person name="Kohler A."/>
            <person name="Barry K."/>
            <person name="Baskaran P."/>
            <person name="Daum C."/>
            <person name="Fauchery L."/>
            <person name="Ihrmark K."/>
            <person name="Kuo A."/>
            <person name="LaButti K."/>
            <person name="Lipzen A."/>
            <person name="Morin E."/>
            <person name="Grigoriev I.V."/>
            <person name="Henrissat B."/>
            <person name="Lindahl B."/>
            <person name="Martin F."/>
        </authorList>
    </citation>
    <scope>NUCLEOTIDE SEQUENCE</scope>
    <source>
        <strain evidence="1">JB14</strain>
    </source>
</reference>
<name>A0A6A4HEL7_9AGAR</name>
<dbReference type="EMBL" id="ML769519">
    <property type="protein sequence ID" value="KAE9396138.1"/>
    <property type="molecule type" value="Genomic_DNA"/>
</dbReference>
<organism evidence="1 2">
    <name type="scientific">Gymnopus androsaceus JB14</name>
    <dbReference type="NCBI Taxonomy" id="1447944"/>
    <lineage>
        <taxon>Eukaryota</taxon>
        <taxon>Fungi</taxon>
        <taxon>Dikarya</taxon>
        <taxon>Basidiomycota</taxon>
        <taxon>Agaricomycotina</taxon>
        <taxon>Agaricomycetes</taxon>
        <taxon>Agaricomycetidae</taxon>
        <taxon>Agaricales</taxon>
        <taxon>Marasmiineae</taxon>
        <taxon>Omphalotaceae</taxon>
        <taxon>Gymnopus</taxon>
    </lineage>
</organism>
<evidence type="ECO:0000313" key="2">
    <source>
        <dbReference type="Proteomes" id="UP000799118"/>
    </source>
</evidence>
<keyword evidence="2" id="KW-1185">Reference proteome</keyword>
<gene>
    <name evidence="1" type="ORF">BT96DRAFT_941955</name>
</gene>
<sequence length="302" mass="33754">MEEQPENFNFDVSITLFNSLRLVAYNTYTSKDFAFLYWEGYEAHYIFLCSVFQPQSGVGKSHLINNAVFGTDFTLFPGQVVQHGRTPEESRLILHDSQGFSRGDAGNFETVKQFIEERIKSSSRCPSSRIDFTQFGIIRVNVLAVDRLCTEIPTFGSASLESAEEEIIDLKDSISTVPIIAILTKYDNVGSLMPPKKEEDLYGDIEEAIGMNDDVDRSANLETLAAEAPSVDPDILSLADSKLSEEFVQTKSGLKDVPWVGVSVWPNYTHKPVKITLDNIVRLLWVITQQSSADLKIHASTK</sequence>
<dbReference type="OrthoDB" id="391988at2759"/>
<dbReference type="Proteomes" id="UP000799118">
    <property type="component" value="Unassembled WGS sequence"/>
</dbReference>
<evidence type="ECO:0000313" key="1">
    <source>
        <dbReference type="EMBL" id="KAE9396138.1"/>
    </source>
</evidence>
<dbReference type="AlphaFoldDB" id="A0A6A4HEL7"/>
<protein>
    <recommendedName>
        <fullName evidence="3">G domain-containing protein</fullName>
    </recommendedName>
</protein>
<evidence type="ECO:0008006" key="3">
    <source>
        <dbReference type="Google" id="ProtNLM"/>
    </source>
</evidence>
<accession>A0A6A4HEL7</accession>
<proteinExistence type="predicted"/>